<dbReference type="SUPFAM" id="SSF46600">
    <property type="entry name" value="C-terminal UvrC-binding domain of UvrB"/>
    <property type="match status" value="1"/>
</dbReference>
<keyword evidence="12" id="KW-0175">Coiled coil</keyword>
<dbReference type="GO" id="GO:0004518">
    <property type="term" value="F:nuclease activity"/>
    <property type="evidence" value="ECO:0007669"/>
    <property type="project" value="UniProtKB-KW"/>
</dbReference>
<dbReference type="Pfam" id="PF12344">
    <property type="entry name" value="UvrB"/>
    <property type="match status" value="1"/>
</dbReference>
<dbReference type="Pfam" id="PF04851">
    <property type="entry name" value="ResIII"/>
    <property type="match status" value="1"/>
</dbReference>
<sequence length="709" mass="80048">MRPVTDLQRRVAPFKVVSDYEPSGDQPAAIKEIVERINGGEQDVVLLGATGTGKTATVAWVAEQVQRPVLVLQPNKTLAAQFANELRQLFPENAVEYFVSYYDYYQPEAYVPQTDTYIEKDSSINEEVERLRHSATNSLLTRRDTIVVSTVSCIYGLGTPQEYVDRMLRLKVGEEHDRDSVLRRLVEIQYTRNDMSFTRGTFRVRGDTLEIFPVYEELAVRVEFFGDEIERLMTLHPITGEVISEDTELHVFPATHYVAGPERMEKAITGIELELADQLATFEKQGKLLEAQRLRMRTTYDVEMMRQVGSCSGIENYSMHMDGRKPGSAPNTLLDYFPEDFVLVVDESHVAVPQIGGMYEGDMSRKRNLVDHGFRLPSAMDNRPLRWEEFLERIGQTIYLSATPGNYELDRVGGIDGTVQQIIRPTGLIDPEVVVKPTKGQIDDLIHEIRTRADKNERVLVTTLTKKMSEDLTDYLLDAGIRTRYLHSEVDTLRRIELLRELRMGEYDVLVGINLLREGLDLPEVSLVAILDADKEGFLRSDKSLIQTIGRAARNVSGQVHMYADKITPSMENAIGETNRRRAIQVAYNTERGIDPQPLRKKIADITEMLAREDENTEELLRTWADVGQKGRAGGVKAGKSPTPALSRIHAEAPDTAGIPSSDLAELIQGLTDQMKTAAAELQFEVAARLRDEISDLKKELRQMMEATK</sequence>
<dbReference type="FunFam" id="4.10.860.10:FF:000009">
    <property type="entry name" value="UvrABC system protein B"/>
    <property type="match status" value="1"/>
</dbReference>
<keyword evidence="8" id="KW-0267">Excision nuclease</keyword>
<dbReference type="GO" id="GO:0005524">
    <property type="term" value="F:ATP binding"/>
    <property type="evidence" value="ECO:0007669"/>
    <property type="project" value="UniProtKB-KW"/>
</dbReference>
<accession>A0A6J7L4B5</accession>
<organism evidence="16">
    <name type="scientific">freshwater metagenome</name>
    <dbReference type="NCBI Taxonomy" id="449393"/>
    <lineage>
        <taxon>unclassified sequences</taxon>
        <taxon>metagenomes</taxon>
        <taxon>ecological metagenomes</taxon>
    </lineage>
</organism>
<evidence type="ECO:0000256" key="12">
    <source>
        <dbReference type="SAM" id="Coils"/>
    </source>
</evidence>
<dbReference type="InterPro" id="IPR024759">
    <property type="entry name" value="UvrB_YAD/RRR_dom"/>
</dbReference>
<dbReference type="HAMAP" id="MF_00204">
    <property type="entry name" value="UvrB"/>
    <property type="match status" value="1"/>
</dbReference>
<evidence type="ECO:0000313" key="16">
    <source>
        <dbReference type="EMBL" id="CAB4961159.1"/>
    </source>
</evidence>
<name>A0A6J7L4B5_9ZZZZ</name>
<dbReference type="InterPro" id="IPR027417">
    <property type="entry name" value="P-loop_NTPase"/>
</dbReference>
<dbReference type="Pfam" id="PF17757">
    <property type="entry name" value="UvrB_inter"/>
    <property type="match status" value="1"/>
</dbReference>
<evidence type="ECO:0000256" key="5">
    <source>
        <dbReference type="ARBA" id="ARBA00022763"/>
    </source>
</evidence>
<evidence type="ECO:0000256" key="4">
    <source>
        <dbReference type="ARBA" id="ARBA00022741"/>
    </source>
</evidence>
<dbReference type="InterPro" id="IPR006935">
    <property type="entry name" value="Helicase/UvrB_N"/>
</dbReference>
<keyword evidence="3" id="KW-0963">Cytoplasm</keyword>
<dbReference type="GO" id="GO:0009380">
    <property type="term" value="C:excinuclease repair complex"/>
    <property type="evidence" value="ECO:0007669"/>
    <property type="project" value="InterPro"/>
</dbReference>
<comment type="similarity">
    <text evidence="2">Belongs to the UvrB family.</text>
</comment>
<feature type="domain" description="Helicase ATP-binding" evidence="14">
    <location>
        <begin position="35"/>
        <end position="168"/>
    </location>
</feature>
<comment type="subunit">
    <text evidence="10">Forms a heterotetramer with UvrA during the search for lesions. Interacts with UvrC in an incision complex.</text>
</comment>
<dbReference type="Gene3D" id="4.10.860.10">
    <property type="entry name" value="UVR domain"/>
    <property type="match status" value="1"/>
</dbReference>
<dbReference type="PROSITE" id="PS50151">
    <property type="entry name" value="UVR"/>
    <property type="match status" value="1"/>
</dbReference>
<dbReference type="PANTHER" id="PTHR24029">
    <property type="entry name" value="UVRABC SYSTEM PROTEIN B"/>
    <property type="match status" value="1"/>
</dbReference>
<feature type="domain" description="Helicase C-terminal" evidence="15">
    <location>
        <begin position="441"/>
        <end position="607"/>
    </location>
</feature>
<evidence type="ECO:0000256" key="6">
    <source>
        <dbReference type="ARBA" id="ARBA00022769"/>
    </source>
</evidence>
<dbReference type="AlphaFoldDB" id="A0A6J7L4B5"/>
<evidence type="ECO:0000259" key="15">
    <source>
        <dbReference type="PROSITE" id="PS51194"/>
    </source>
</evidence>
<comment type="subcellular location">
    <subcellularLocation>
        <location evidence="1">Cytoplasm</location>
    </subcellularLocation>
</comment>
<keyword evidence="7" id="KW-0067">ATP-binding</keyword>
<dbReference type="SUPFAM" id="SSF52540">
    <property type="entry name" value="P-loop containing nucleoside triphosphate hydrolases"/>
    <property type="match status" value="2"/>
</dbReference>
<dbReference type="InterPro" id="IPR004807">
    <property type="entry name" value="UvrB"/>
</dbReference>
<dbReference type="GO" id="GO:0005737">
    <property type="term" value="C:cytoplasm"/>
    <property type="evidence" value="ECO:0007669"/>
    <property type="project" value="UniProtKB-SubCell"/>
</dbReference>
<dbReference type="InterPro" id="IPR014001">
    <property type="entry name" value="Helicase_ATP-bd"/>
</dbReference>
<dbReference type="InterPro" id="IPR041471">
    <property type="entry name" value="UvrB_inter"/>
</dbReference>
<dbReference type="InterPro" id="IPR001943">
    <property type="entry name" value="UVR_dom"/>
</dbReference>
<dbReference type="NCBIfam" id="TIGR00631">
    <property type="entry name" value="uvrb"/>
    <property type="match status" value="1"/>
</dbReference>
<reference evidence="16" key="1">
    <citation type="submission" date="2020-05" db="EMBL/GenBank/DDBJ databases">
        <authorList>
            <person name="Chiriac C."/>
            <person name="Salcher M."/>
            <person name="Ghai R."/>
            <person name="Kavagutti S V."/>
        </authorList>
    </citation>
    <scope>NUCLEOTIDE SEQUENCE</scope>
</reference>
<gene>
    <name evidence="16" type="ORF">UFOPK3662_03241</name>
</gene>
<dbReference type="Gene3D" id="3.40.50.300">
    <property type="entry name" value="P-loop containing nucleotide triphosphate hydrolases"/>
    <property type="match status" value="3"/>
</dbReference>
<dbReference type="CDD" id="cd17916">
    <property type="entry name" value="DEXHc_UvrB"/>
    <property type="match status" value="1"/>
</dbReference>
<evidence type="ECO:0000256" key="7">
    <source>
        <dbReference type="ARBA" id="ARBA00022840"/>
    </source>
</evidence>
<dbReference type="GO" id="GO:0006289">
    <property type="term" value="P:nucleotide-excision repair"/>
    <property type="evidence" value="ECO:0007669"/>
    <property type="project" value="InterPro"/>
</dbReference>
<keyword evidence="6" id="KW-0228">DNA excision</keyword>
<dbReference type="SMART" id="SM00487">
    <property type="entry name" value="DEXDc"/>
    <property type="match status" value="1"/>
</dbReference>
<evidence type="ECO:0000256" key="8">
    <source>
        <dbReference type="ARBA" id="ARBA00022881"/>
    </source>
</evidence>
<dbReference type="PROSITE" id="PS51194">
    <property type="entry name" value="HELICASE_CTER"/>
    <property type="match status" value="1"/>
</dbReference>
<evidence type="ECO:0000256" key="9">
    <source>
        <dbReference type="ARBA" id="ARBA00023204"/>
    </source>
</evidence>
<evidence type="ECO:0000256" key="1">
    <source>
        <dbReference type="ARBA" id="ARBA00004496"/>
    </source>
</evidence>
<dbReference type="SMART" id="SM00490">
    <property type="entry name" value="HELICc"/>
    <property type="match status" value="1"/>
</dbReference>
<dbReference type="InterPro" id="IPR001650">
    <property type="entry name" value="Helicase_C-like"/>
</dbReference>
<dbReference type="NCBIfam" id="NF003673">
    <property type="entry name" value="PRK05298.1"/>
    <property type="match status" value="1"/>
</dbReference>
<dbReference type="EMBL" id="CAFBMW010000036">
    <property type="protein sequence ID" value="CAB4961159.1"/>
    <property type="molecule type" value="Genomic_DNA"/>
</dbReference>
<evidence type="ECO:0000259" key="13">
    <source>
        <dbReference type="PROSITE" id="PS50151"/>
    </source>
</evidence>
<evidence type="ECO:0000256" key="3">
    <source>
        <dbReference type="ARBA" id="ARBA00022490"/>
    </source>
</evidence>
<keyword evidence="9" id="KW-0234">DNA repair</keyword>
<evidence type="ECO:0000256" key="10">
    <source>
        <dbReference type="ARBA" id="ARBA00026033"/>
    </source>
</evidence>
<protein>
    <recommendedName>
        <fullName evidence="11">UvrABC system protein B</fullName>
    </recommendedName>
</protein>
<evidence type="ECO:0000256" key="2">
    <source>
        <dbReference type="ARBA" id="ARBA00008533"/>
    </source>
</evidence>
<keyword evidence="4" id="KW-0547">Nucleotide-binding</keyword>
<dbReference type="Pfam" id="PF00271">
    <property type="entry name" value="Helicase_C"/>
    <property type="match status" value="1"/>
</dbReference>
<dbReference type="GO" id="GO:0003677">
    <property type="term" value="F:DNA binding"/>
    <property type="evidence" value="ECO:0007669"/>
    <property type="project" value="InterPro"/>
</dbReference>
<dbReference type="PANTHER" id="PTHR24029:SF0">
    <property type="entry name" value="UVRABC SYSTEM PROTEIN B"/>
    <property type="match status" value="1"/>
</dbReference>
<feature type="coiled-coil region" evidence="12">
    <location>
        <begin position="680"/>
        <end position="707"/>
    </location>
</feature>
<feature type="domain" description="UVR" evidence="13">
    <location>
        <begin position="665"/>
        <end position="700"/>
    </location>
</feature>
<dbReference type="CDD" id="cd18790">
    <property type="entry name" value="SF2_C_UvrB"/>
    <property type="match status" value="1"/>
</dbReference>
<proteinExistence type="inferred from homology"/>
<dbReference type="PROSITE" id="PS51192">
    <property type="entry name" value="HELICASE_ATP_BIND_1"/>
    <property type="match status" value="1"/>
</dbReference>
<evidence type="ECO:0000256" key="11">
    <source>
        <dbReference type="ARBA" id="ARBA00029504"/>
    </source>
</evidence>
<dbReference type="Pfam" id="PF02151">
    <property type="entry name" value="UVR"/>
    <property type="match status" value="1"/>
</dbReference>
<dbReference type="InterPro" id="IPR036876">
    <property type="entry name" value="UVR_dom_sf"/>
</dbReference>
<evidence type="ECO:0000259" key="14">
    <source>
        <dbReference type="PROSITE" id="PS51192"/>
    </source>
</evidence>
<dbReference type="GO" id="GO:0016887">
    <property type="term" value="F:ATP hydrolysis activity"/>
    <property type="evidence" value="ECO:0007669"/>
    <property type="project" value="InterPro"/>
</dbReference>
<keyword evidence="5" id="KW-0227">DNA damage</keyword>